<name>A0A6H5I6E2_9HYME</name>
<accession>A0A6H5I6E2</accession>
<dbReference type="EMBL" id="CADCXV010000638">
    <property type="protein sequence ID" value="CAB0031259.1"/>
    <property type="molecule type" value="Genomic_DNA"/>
</dbReference>
<protein>
    <submittedName>
        <fullName evidence="2">Uncharacterized protein</fullName>
    </submittedName>
</protein>
<dbReference type="Proteomes" id="UP000479190">
    <property type="component" value="Unassembled WGS sequence"/>
</dbReference>
<evidence type="ECO:0000313" key="2">
    <source>
        <dbReference type="EMBL" id="CAB0031259.1"/>
    </source>
</evidence>
<feature type="region of interest" description="Disordered" evidence="1">
    <location>
        <begin position="1"/>
        <end position="31"/>
    </location>
</feature>
<feature type="compositionally biased region" description="Polar residues" evidence="1">
    <location>
        <begin position="15"/>
        <end position="27"/>
    </location>
</feature>
<evidence type="ECO:0000313" key="3">
    <source>
        <dbReference type="Proteomes" id="UP000479190"/>
    </source>
</evidence>
<dbReference type="OrthoDB" id="7697376at2759"/>
<feature type="region of interest" description="Disordered" evidence="1">
    <location>
        <begin position="102"/>
        <end position="162"/>
    </location>
</feature>
<keyword evidence="3" id="KW-1185">Reference proteome</keyword>
<feature type="compositionally biased region" description="Polar residues" evidence="1">
    <location>
        <begin position="115"/>
        <end position="129"/>
    </location>
</feature>
<gene>
    <name evidence="2" type="ORF">TBRA_LOCUS3237</name>
</gene>
<evidence type="ECO:0000256" key="1">
    <source>
        <dbReference type="SAM" id="MobiDB-lite"/>
    </source>
</evidence>
<feature type="compositionally biased region" description="Basic and acidic residues" evidence="1">
    <location>
        <begin position="153"/>
        <end position="162"/>
    </location>
</feature>
<dbReference type="AlphaFoldDB" id="A0A6H5I6E2"/>
<sequence length="398" mass="44461">MRMENLSGIRDKATENSQQAQERQAQYYNKKRRDVTFKANDKVWRRNRILSSGAKGIAAKLGRRFRGPCKVSKVLGSNVYQLIGESGELVEKVTASDLKPCYSRSSTAESDERNSATANVTSVKSTTAAVSDERKSAATDVTSGELSATSNKNDGKIATKAKESDKSNRLSCAQARAPPAASIYIFYFSRGEFNLIPQASPWSWRGASTMDYLCISCPVDDATRPPPLPRALAWKRMRELGCTCIRGCSSLYKLSQTAAFEGGPRSESRVSPESSLYKSLRCMVKYSRPWYENLLCTCCCCHCARTRSFVNELVTANKNPSVVRAGLRRRRRRRRRRNSTSCRNLYIGTRKVKGEQVWRASTKGKIKHGFQLSDKAANGLDAQCGPYDSFYAEDNSFR</sequence>
<reference evidence="2 3" key="1">
    <citation type="submission" date="2020-02" db="EMBL/GenBank/DDBJ databases">
        <authorList>
            <person name="Ferguson B K."/>
        </authorList>
    </citation>
    <scope>NUCLEOTIDE SEQUENCE [LARGE SCALE GENOMIC DNA]</scope>
</reference>
<feature type="compositionally biased region" description="Polar residues" evidence="1">
    <location>
        <begin position="139"/>
        <end position="152"/>
    </location>
</feature>
<organism evidence="2 3">
    <name type="scientific">Trichogramma brassicae</name>
    <dbReference type="NCBI Taxonomy" id="86971"/>
    <lineage>
        <taxon>Eukaryota</taxon>
        <taxon>Metazoa</taxon>
        <taxon>Ecdysozoa</taxon>
        <taxon>Arthropoda</taxon>
        <taxon>Hexapoda</taxon>
        <taxon>Insecta</taxon>
        <taxon>Pterygota</taxon>
        <taxon>Neoptera</taxon>
        <taxon>Endopterygota</taxon>
        <taxon>Hymenoptera</taxon>
        <taxon>Apocrita</taxon>
        <taxon>Proctotrupomorpha</taxon>
        <taxon>Chalcidoidea</taxon>
        <taxon>Trichogrammatidae</taxon>
        <taxon>Trichogramma</taxon>
    </lineage>
</organism>
<feature type="compositionally biased region" description="Basic and acidic residues" evidence="1">
    <location>
        <begin position="1"/>
        <end position="14"/>
    </location>
</feature>
<proteinExistence type="predicted"/>